<comment type="caution">
    <text evidence="2">The sequence shown here is derived from an EMBL/GenBank/DDBJ whole genome shotgun (WGS) entry which is preliminary data.</text>
</comment>
<feature type="compositionally biased region" description="Polar residues" evidence="1">
    <location>
        <begin position="20"/>
        <end position="29"/>
    </location>
</feature>
<gene>
    <name evidence="2" type="ORF">CCMP2556_LOCUS27196</name>
</gene>
<reference evidence="2 3" key="1">
    <citation type="submission" date="2024-02" db="EMBL/GenBank/DDBJ databases">
        <authorList>
            <person name="Chen Y."/>
            <person name="Shah S."/>
            <person name="Dougan E. K."/>
            <person name="Thang M."/>
            <person name="Chan C."/>
        </authorList>
    </citation>
    <scope>NUCLEOTIDE SEQUENCE [LARGE SCALE GENOMIC DNA]</scope>
</reference>
<dbReference type="EMBL" id="CAXAMN010019446">
    <property type="protein sequence ID" value="CAK9054368.1"/>
    <property type="molecule type" value="Genomic_DNA"/>
</dbReference>
<sequence>MVPPDTGKEVVRQRVRSDQGRASASTSRNAADGSTVRPGQLHSGVARRVATGEKKPHLCCKLAKSAWYNRVGWRYKRQANFQLCTEELRPLEPDVCCRVGEDEQQKVGVHIKQAKGLGYQIVREIWEWPDKYFGKSRPIFQLDDVTGGTDYDGSPVSAAIVREFLEKRLQMGLLQAASGVEGKDAVPGQDTALLCSQHFQDLDTADCRLRAKRPDECCCLEATVQEAQRCLPVPSGASSSLGPFVVNGTYTETKLHDLDEGSIAWPPSPEEMDKELPKKVTSQDPEAPEQFDYDWTPGQQWEAKCLGNQKVGYIRSEKKSKRVRSGTRFRRVGKVSHSVPVYKTKHWTAYHQEYKEECISYEYKRRCPLNHGLYVKQFPLGTCTKVPGESNDQLQLMDLGALTYQCPEGYQSGAEGAMKFNRHCSCTSEDGKASCS</sequence>
<accession>A0ABP0MT41</accession>
<name>A0ABP0MT41_9DINO</name>
<proteinExistence type="predicted"/>
<keyword evidence="3" id="KW-1185">Reference proteome</keyword>
<protein>
    <submittedName>
        <fullName evidence="2">Uncharacterized protein</fullName>
    </submittedName>
</protein>
<organism evidence="2 3">
    <name type="scientific">Durusdinium trenchii</name>
    <dbReference type="NCBI Taxonomy" id="1381693"/>
    <lineage>
        <taxon>Eukaryota</taxon>
        <taxon>Sar</taxon>
        <taxon>Alveolata</taxon>
        <taxon>Dinophyceae</taxon>
        <taxon>Suessiales</taxon>
        <taxon>Symbiodiniaceae</taxon>
        <taxon>Durusdinium</taxon>
    </lineage>
</organism>
<evidence type="ECO:0000313" key="2">
    <source>
        <dbReference type="EMBL" id="CAK9054368.1"/>
    </source>
</evidence>
<evidence type="ECO:0000256" key="1">
    <source>
        <dbReference type="SAM" id="MobiDB-lite"/>
    </source>
</evidence>
<feature type="region of interest" description="Disordered" evidence="1">
    <location>
        <begin position="1"/>
        <end position="44"/>
    </location>
</feature>
<dbReference type="Proteomes" id="UP001642484">
    <property type="component" value="Unassembled WGS sequence"/>
</dbReference>
<evidence type="ECO:0000313" key="3">
    <source>
        <dbReference type="Proteomes" id="UP001642484"/>
    </source>
</evidence>
<feature type="compositionally biased region" description="Basic and acidic residues" evidence="1">
    <location>
        <begin position="1"/>
        <end position="19"/>
    </location>
</feature>